<dbReference type="Gene3D" id="3.90.550.10">
    <property type="entry name" value="Spore Coat Polysaccharide Biosynthesis Protein SpsA, Chain A"/>
    <property type="match status" value="1"/>
</dbReference>
<dbReference type="SUPFAM" id="SSF53448">
    <property type="entry name" value="Nucleotide-diphospho-sugar transferases"/>
    <property type="match status" value="1"/>
</dbReference>
<dbReference type="CDD" id="cd00761">
    <property type="entry name" value="Glyco_tranf_GTA_type"/>
    <property type="match status" value="1"/>
</dbReference>
<keyword evidence="3" id="KW-1185">Reference proteome</keyword>
<dbReference type="Proteomes" id="UP000246744">
    <property type="component" value="Unassembled WGS sequence"/>
</dbReference>
<dbReference type="OrthoDB" id="6813549at2"/>
<evidence type="ECO:0000259" key="1">
    <source>
        <dbReference type="Pfam" id="PF00535"/>
    </source>
</evidence>
<name>A0A317PTT9_9ENTR</name>
<evidence type="ECO:0000313" key="3">
    <source>
        <dbReference type="Proteomes" id="UP000246744"/>
    </source>
</evidence>
<dbReference type="PANTHER" id="PTHR22916">
    <property type="entry name" value="GLYCOSYLTRANSFERASE"/>
    <property type="match status" value="1"/>
</dbReference>
<dbReference type="RefSeq" id="WP_110027375.1">
    <property type="nucleotide sequence ID" value="NZ_QGTS01000013.1"/>
</dbReference>
<gene>
    <name evidence="2" type="ORF">DES37_11352</name>
</gene>
<dbReference type="Pfam" id="PF00535">
    <property type="entry name" value="Glycos_transf_2"/>
    <property type="match status" value="1"/>
</dbReference>
<dbReference type="AlphaFoldDB" id="A0A317PTT9"/>
<protein>
    <submittedName>
        <fullName evidence="2">Glycosyltransferase involved in cell wall biosynthesis</fullName>
    </submittedName>
</protein>
<dbReference type="InterPro" id="IPR029044">
    <property type="entry name" value="Nucleotide-diphossugar_trans"/>
</dbReference>
<reference evidence="2 3" key="1">
    <citation type="submission" date="2018-05" db="EMBL/GenBank/DDBJ databases">
        <title>Genomic Encyclopedia of Type Strains, Phase IV (KMG-IV): sequencing the most valuable type-strain genomes for metagenomic binning, comparative biology and taxonomic classification.</title>
        <authorList>
            <person name="Goeker M."/>
        </authorList>
    </citation>
    <scope>NUCLEOTIDE SEQUENCE [LARGE SCALE GENOMIC DNA]</scope>
    <source>
        <strain evidence="2 3">DSM 19579</strain>
    </source>
</reference>
<dbReference type="InterPro" id="IPR001173">
    <property type="entry name" value="Glyco_trans_2-like"/>
</dbReference>
<dbReference type="GO" id="GO:0016758">
    <property type="term" value="F:hexosyltransferase activity"/>
    <property type="evidence" value="ECO:0007669"/>
    <property type="project" value="UniProtKB-ARBA"/>
</dbReference>
<evidence type="ECO:0000313" key="2">
    <source>
        <dbReference type="EMBL" id="PWW05349.1"/>
    </source>
</evidence>
<dbReference type="PANTHER" id="PTHR22916:SF3">
    <property type="entry name" value="UDP-GLCNAC:BETAGAL BETA-1,3-N-ACETYLGLUCOSAMINYLTRANSFERASE-LIKE PROTEIN 1"/>
    <property type="match status" value="1"/>
</dbReference>
<keyword evidence="2" id="KW-0808">Transferase</keyword>
<accession>A0A317PTT9</accession>
<proteinExistence type="predicted"/>
<organism evidence="2 3">
    <name type="scientific">Mangrovibacter plantisponsor</name>
    <dbReference type="NCBI Taxonomy" id="451513"/>
    <lineage>
        <taxon>Bacteria</taxon>
        <taxon>Pseudomonadati</taxon>
        <taxon>Pseudomonadota</taxon>
        <taxon>Gammaproteobacteria</taxon>
        <taxon>Enterobacterales</taxon>
        <taxon>Enterobacteriaceae</taxon>
        <taxon>Mangrovibacter</taxon>
    </lineage>
</organism>
<comment type="caution">
    <text evidence="2">The sequence shown here is derived from an EMBL/GenBank/DDBJ whole genome shotgun (WGS) entry which is preliminary data.</text>
</comment>
<dbReference type="EMBL" id="QGTS01000013">
    <property type="protein sequence ID" value="PWW05349.1"/>
    <property type="molecule type" value="Genomic_DNA"/>
</dbReference>
<feature type="domain" description="Glycosyltransferase 2-like" evidence="1">
    <location>
        <begin position="9"/>
        <end position="147"/>
    </location>
</feature>
<sequence length="317" mass="37450">MSTSKIDVSVVIPVYNGGDPLRAMIEKILRERRVNLEVIIVNDGSTDNTVEILQSFNDPRLIVIHQENQGVYAARNTGIAVRRGEWLILLDADDDFTDDMIVERFHQATYHNVDVYFANGWRNSRREDDYSNTIHHHQLYNETINGFNWINHVVCVREWPHYLWLQIVRSDYINQLQLTFQLGSSHKDILWTTELALGNGRFYISNKPDYVYCDNKNSITHSKKYFDSRTLSYVGVISQLISWANEPKYTEVRRALLIHAVEEARHFFGMYRKKTKDKSYARSQFLKNIHFIDLIRGANSTRKMWFLFRLYLSFLRK</sequence>